<comment type="catalytic activity">
    <reaction evidence="13">
        <text>a lipid A disaccharide + ATP = a lipid IVA + ADP + H(+)</text>
        <dbReference type="Rhea" id="RHEA:67840"/>
        <dbReference type="ChEBI" id="CHEBI:15378"/>
        <dbReference type="ChEBI" id="CHEBI:30616"/>
        <dbReference type="ChEBI" id="CHEBI:176343"/>
        <dbReference type="ChEBI" id="CHEBI:176425"/>
        <dbReference type="ChEBI" id="CHEBI:456216"/>
        <dbReference type="EC" id="2.7.1.130"/>
    </reaction>
</comment>
<name>A0A315EDF7_9BURK</name>
<dbReference type="EMBL" id="NESN01000001">
    <property type="protein sequence ID" value="PUE55301.1"/>
    <property type="molecule type" value="Genomic_DNA"/>
</dbReference>
<evidence type="ECO:0000256" key="14">
    <source>
        <dbReference type="SAM" id="Phobius"/>
    </source>
</evidence>
<dbReference type="Proteomes" id="UP000250790">
    <property type="component" value="Unassembled WGS sequence"/>
</dbReference>
<reference evidence="15 16" key="1">
    <citation type="submission" date="2017-04" db="EMBL/GenBank/DDBJ databases">
        <title>Unexpected and diverse lifestyles within the genus Limnohabitans.</title>
        <authorList>
            <person name="Kasalicky V."/>
            <person name="Mehrshad M."/>
            <person name="Andrei S.-A."/>
            <person name="Salcher M."/>
            <person name="Kratochvilova H."/>
            <person name="Simek K."/>
            <person name="Ghai R."/>
        </authorList>
    </citation>
    <scope>NUCLEOTIDE SEQUENCE [LARGE SCALE GENOMIC DNA]</scope>
    <source>
        <strain evidence="15 16">II-B4</strain>
    </source>
</reference>
<keyword evidence="16" id="KW-1185">Reference proteome</keyword>
<dbReference type="InterPro" id="IPR027417">
    <property type="entry name" value="P-loop_NTPase"/>
</dbReference>
<dbReference type="UniPathway" id="UPA00359">
    <property type="reaction ID" value="UER00482"/>
</dbReference>
<dbReference type="GO" id="GO:0009244">
    <property type="term" value="P:lipopolysaccharide core region biosynthetic process"/>
    <property type="evidence" value="ECO:0007669"/>
    <property type="project" value="TreeGrafter"/>
</dbReference>
<evidence type="ECO:0000256" key="5">
    <source>
        <dbReference type="ARBA" id="ARBA00022516"/>
    </source>
</evidence>
<dbReference type="AlphaFoldDB" id="A0A315EDF7"/>
<comment type="caution">
    <text evidence="15">The sequence shown here is derived from an EMBL/GenBank/DDBJ whole genome shotgun (WGS) entry which is preliminary data.</text>
</comment>
<gene>
    <name evidence="13" type="primary">lpxK</name>
    <name evidence="15" type="ORF">B9Z37_01625</name>
</gene>
<evidence type="ECO:0000256" key="1">
    <source>
        <dbReference type="ARBA" id="ARBA00002274"/>
    </source>
</evidence>
<feature type="binding site" evidence="13">
    <location>
        <begin position="64"/>
        <end position="71"/>
    </location>
    <ligand>
        <name>ATP</name>
        <dbReference type="ChEBI" id="CHEBI:30616"/>
    </ligand>
</feature>
<evidence type="ECO:0000313" key="16">
    <source>
        <dbReference type="Proteomes" id="UP000250790"/>
    </source>
</evidence>
<feature type="transmembrane region" description="Helical" evidence="14">
    <location>
        <begin position="20"/>
        <end position="42"/>
    </location>
</feature>
<keyword evidence="8 13" id="KW-0547">Nucleotide-binding</keyword>
<dbReference type="NCBIfam" id="TIGR00682">
    <property type="entry name" value="lpxK"/>
    <property type="match status" value="1"/>
</dbReference>
<keyword evidence="7 13" id="KW-0808">Transferase</keyword>
<dbReference type="HAMAP" id="MF_00409">
    <property type="entry name" value="LpxK"/>
    <property type="match status" value="1"/>
</dbReference>
<sequence length="334" mass="36188">MGLSTFLHQRLPHVWTQRGPLAWALLPIAAVYGTLVALRRWGYAAGLFKTRRVPALVIVVGNVVAGGAGKTPVTIALARHLLAQGWRVGVISRGHGRQTQDARAVVHNSRPLDVGDEPLLIHQATGVPVWVARARADAAHGLLQAHPEVQILICDDGLQHWALARDLEICVMDERGLGNGWLLPAGPLRETWPRAVDWVLHTGPELSDNAEMGGYRAQRQLADHAVGADGRRVALSTLKGQAVDAVAGLARPEAFFGMLRQSGLTLARTIALPDHHDFEDWSSANTGRILLCTEKDAAKLWPHEPGALAVPLVITPEADFWASLDARIAQLLPR</sequence>
<keyword evidence="14" id="KW-0472">Membrane</keyword>
<evidence type="ECO:0000256" key="12">
    <source>
        <dbReference type="ARBA" id="ARBA00029757"/>
    </source>
</evidence>
<evidence type="ECO:0000256" key="6">
    <source>
        <dbReference type="ARBA" id="ARBA00022556"/>
    </source>
</evidence>
<accession>A0A315EDF7</accession>
<keyword evidence="14" id="KW-1133">Transmembrane helix</keyword>
<dbReference type="OrthoDB" id="9766423at2"/>
<evidence type="ECO:0000256" key="4">
    <source>
        <dbReference type="ARBA" id="ARBA00016436"/>
    </source>
</evidence>
<evidence type="ECO:0000256" key="7">
    <source>
        <dbReference type="ARBA" id="ARBA00022679"/>
    </source>
</evidence>
<evidence type="ECO:0000256" key="2">
    <source>
        <dbReference type="ARBA" id="ARBA00004870"/>
    </source>
</evidence>
<dbReference type="RefSeq" id="WP_108311305.1">
    <property type="nucleotide sequence ID" value="NZ_NESN01000001.1"/>
</dbReference>
<protein>
    <recommendedName>
        <fullName evidence="4 13">Tetraacyldisaccharide 4'-kinase</fullName>
        <ecNumber evidence="3 13">2.7.1.130</ecNumber>
    </recommendedName>
    <alternativeName>
        <fullName evidence="12 13">Lipid A 4'-kinase</fullName>
    </alternativeName>
</protein>
<comment type="function">
    <text evidence="1 13">Transfers the gamma-phosphate of ATP to the 4'-position of a tetraacyldisaccharide 1-phosphate intermediate (termed DS-1-P) to form tetraacyldisaccharide 1,4'-bis-phosphate (lipid IVA).</text>
</comment>
<keyword evidence="10 13" id="KW-0067">ATP-binding</keyword>
<proteinExistence type="inferred from homology"/>
<evidence type="ECO:0000256" key="9">
    <source>
        <dbReference type="ARBA" id="ARBA00022777"/>
    </source>
</evidence>
<dbReference type="PANTHER" id="PTHR42724">
    <property type="entry name" value="TETRAACYLDISACCHARIDE 4'-KINASE"/>
    <property type="match status" value="1"/>
</dbReference>
<dbReference type="PANTHER" id="PTHR42724:SF1">
    <property type="entry name" value="TETRAACYLDISACCHARIDE 4'-KINASE, MITOCHONDRIAL-RELATED"/>
    <property type="match status" value="1"/>
</dbReference>
<dbReference type="GO" id="GO:0005524">
    <property type="term" value="F:ATP binding"/>
    <property type="evidence" value="ECO:0007669"/>
    <property type="project" value="UniProtKB-UniRule"/>
</dbReference>
<dbReference type="GO" id="GO:0005886">
    <property type="term" value="C:plasma membrane"/>
    <property type="evidence" value="ECO:0007669"/>
    <property type="project" value="TreeGrafter"/>
</dbReference>
<keyword evidence="14" id="KW-0812">Transmembrane</keyword>
<evidence type="ECO:0000256" key="10">
    <source>
        <dbReference type="ARBA" id="ARBA00022840"/>
    </source>
</evidence>
<dbReference type="SUPFAM" id="SSF52540">
    <property type="entry name" value="P-loop containing nucleoside triphosphate hydrolases"/>
    <property type="match status" value="1"/>
</dbReference>
<comment type="similarity">
    <text evidence="13">Belongs to the LpxK family.</text>
</comment>
<evidence type="ECO:0000256" key="8">
    <source>
        <dbReference type="ARBA" id="ARBA00022741"/>
    </source>
</evidence>
<evidence type="ECO:0000256" key="3">
    <source>
        <dbReference type="ARBA" id="ARBA00012071"/>
    </source>
</evidence>
<dbReference type="Pfam" id="PF02606">
    <property type="entry name" value="LpxK"/>
    <property type="match status" value="1"/>
</dbReference>
<evidence type="ECO:0000256" key="11">
    <source>
        <dbReference type="ARBA" id="ARBA00023098"/>
    </source>
</evidence>
<keyword evidence="11 13" id="KW-0443">Lipid metabolism</keyword>
<organism evidence="15 16">
    <name type="scientific">Limnohabitans parvus II-B4</name>
    <dbReference type="NCBI Taxonomy" id="1293052"/>
    <lineage>
        <taxon>Bacteria</taxon>
        <taxon>Pseudomonadati</taxon>
        <taxon>Pseudomonadota</taxon>
        <taxon>Betaproteobacteria</taxon>
        <taxon>Burkholderiales</taxon>
        <taxon>Comamonadaceae</taxon>
        <taxon>Limnohabitans</taxon>
    </lineage>
</organism>
<keyword evidence="6 13" id="KW-0441">Lipid A biosynthesis</keyword>
<dbReference type="GO" id="GO:0009029">
    <property type="term" value="F:lipid-A 4'-kinase activity"/>
    <property type="evidence" value="ECO:0007669"/>
    <property type="project" value="UniProtKB-UniRule"/>
</dbReference>
<keyword evidence="5 13" id="KW-0444">Lipid biosynthesis</keyword>
<comment type="pathway">
    <text evidence="2 13">Glycolipid biosynthesis; lipid IV(A) biosynthesis; lipid IV(A) from (3R)-3-hydroxytetradecanoyl-[acyl-carrier-protein] and UDP-N-acetyl-alpha-D-glucosamine: step 6/6.</text>
</comment>
<dbReference type="EC" id="2.7.1.130" evidence="3 13"/>
<dbReference type="GO" id="GO:0009245">
    <property type="term" value="P:lipid A biosynthetic process"/>
    <property type="evidence" value="ECO:0007669"/>
    <property type="project" value="UniProtKB-UniRule"/>
</dbReference>
<evidence type="ECO:0000313" key="15">
    <source>
        <dbReference type="EMBL" id="PUE55301.1"/>
    </source>
</evidence>
<keyword evidence="9 13" id="KW-0418">Kinase</keyword>
<dbReference type="InterPro" id="IPR003758">
    <property type="entry name" value="LpxK"/>
</dbReference>
<evidence type="ECO:0000256" key="13">
    <source>
        <dbReference type="HAMAP-Rule" id="MF_00409"/>
    </source>
</evidence>